<evidence type="ECO:0000313" key="2">
    <source>
        <dbReference type="Proteomes" id="UP001152320"/>
    </source>
</evidence>
<proteinExistence type="predicted"/>
<comment type="caution">
    <text evidence="1">The sequence shown here is derived from an EMBL/GenBank/DDBJ whole genome shotgun (WGS) entry which is preliminary data.</text>
</comment>
<protein>
    <submittedName>
        <fullName evidence="1">Uncharacterized protein</fullName>
    </submittedName>
</protein>
<dbReference type="OrthoDB" id="6747988at2759"/>
<gene>
    <name evidence="1" type="ORF">HOLleu_12777</name>
</gene>
<evidence type="ECO:0000313" key="1">
    <source>
        <dbReference type="EMBL" id="KAJ8041855.1"/>
    </source>
</evidence>
<name>A0A9Q1CBW7_HOLLE</name>
<dbReference type="Proteomes" id="UP001152320">
    <property type="component" value="Chromosome 5"/>
</dbReference>
<keyword evidence="2" id="KW-1185">Reference proteome</keyword>
<dbReference type="EMBL" id="JAIZAY010000005">
    <property type="protein sequence ID" value="KAJ8041855.1"/>
    <property type="molecule type" value="Genomic_DNA"/>
</dbReference>
<reference evidence="1" key="1">
    <citation type="submission" date="2021-10" db="EMBL/GenBank/DDBJ databases">
        <title>Tropical sea cucumber genome reveals ecological adaptation and Cuvierian tubules defense mechanism.</title>
        <authorList>
            <person name="Chen T."/>
        </authorList>
    </citation>
    <scope>NUCLEOTIDE SEQUENCE</scope>
    <source>
        <strain evidence="1">Nanhai2018</strain>
        <tissue evidence="1">Muscle</tissue>
    </source>
</reference>
<dbReference type="AlphaFoldDB" id="A0A9Q1CBW7"/>
<accession>A0A9Q1CBW7</accession>
<sequence length="69" mass="8103">MYHIPELYETIDYLCPVPRNEVEFCREEETIAITYTCDQDLFELCCLIIEENNIPVPGDLYHATGLYLN</sequence>
<organism evidence="1 2">
    <name type="scientific">Holothuria leucospilota</name>
    <name type="common">Black long sea cucumber</name>
    <name type="synonym">Mertensiothuria leucospilota</name>
    <dbReference type="NCBI Taxonomy" id="206669"/>
    <lineage>
        <taxon>Eukaryota</taxon>
        <taxon>Metazoa</taxon>
        <taxon>Echinodermata</taxon>
        <taxon>Eleutherozoa</taxon>
        <taxon>Echinozoa</taxon>
        <taxon>Holothuroidea</taxon>
        <taxon>Aspidochirotacea</taxon>
        <taxon>Aspidochirotida</taxon>
        <taxon>Holothuriidae</taxon>
        <taxon>Holothuria</taxon>
    </lineage>
</organism>